<sequence length="404" mass="45488">MAALESLGDYGSESNSDSGSESMDFQAHLKPLGDGGTIASLQNKMTVNSAPIVVANTKSLLGAPLDSTTREVTYNPKYEDLFAPEVGPQHPFKTKQQLAEKNILSGYVEPAHVNDFTFERERRTFTSYGYAIDPSHDASLSSTKLVGNMVELEKNKGATVFECKMKREGDKRKKETARDPSDIDSYLGPWAKYADEKTTMKPTEEEQEELDEIVAKRQKKGKSGTEKSVEEKSTLHIKDALDYQGRSFLHAPQDVGVNLRSEDPPDKCYMPKKLVHTWSGHTRALSAIRWLPHTAHLLLSCGMDAKVKVWEVYNERRCLRTYLGHKQAVRDIAFNNDGSRFLSAGYDRYIKLWDTETGECISKFTSRKVPYCVKFNPDEDKQHLFVAGTSDKKIVCVWDITPAR</sequence>
<feature type="repeat" description="WD" evidence="3">
    <location>
        <begin position="278"/>
        <end position="312"/>
    </location>
</feature>
<keyword evidence="1 3" id="KW-0853">WD repeat</keyword>
<evidence type="ECO:0000313" key="5">
    <source>
        <dbReference type="Proteomes" id="UP000695022"/>
    </source>
</evidence>
<reference evidence="6" key="1">
    <citation type="submission" date="2025-08" db="UniProtKB">
        <authorList>
            <consortium name="RefSeq"/>
        </authorList>
    </citation>
    <scope>IDENTIFICATION</scope>
</reference>
<dbReference type="InterPro" id="IPR019775">
    <property type="entry name" value="WD40_repeat_CS"/>
</dbReference>
<dbReference type="GeneID" id="106819023"/>
<evidence type="ECO:0000313" key="6">
    <source>
        <dbReference type="RefSeq" id="XP_014679169.1"/>
    </source>
</evidence>
<dbReference type="Proteomes" id="UP000695022">
    <property type="component" value="Unplaced"/>
</dbReference>
<dbReference type="RefSeq" id="XP_014679169.1">
    <property type="nucleotide sequence ID" value="XM_014823683.1"/>
</dbReference>
<dbReference type="PROSITE" id="PS00678">
    <property type="entry name" value="WD_REPEATS_1"/>
    <property type="match status" value="1"/>
</dbReference>
<feature type="repeat" description="WD" evidence="3">
    <location>
        <begin position="322"/>
        <end position="363"/>
    </location>
</feature>
<evidence type="ECO:0000256" key="1">
    <source>
        <dbReference type="ARBA" id="ARBA00022574"/>
    </source>
</evidence>
<keyword evidence="5" id="KW-1185">Reference proteome</keyword>
<dbReference type="PROSITE" id="PS50294">
    <property type="entry name" value="WD_REPEATS_REGION"/>
    <property type="match status" value="2"/>
</dbReference>
<protein>
    <submittedName>
        <fullName evidence="6">Pre-mRNA-processing factor 17-like</fullName>
    </submittedName>
</protein>
<evidence type="ECO:0000256" key="4">
    <source>
        <dbReference type="SAM" id="MobiDB-lite"/>
    </source>
</evidence>
<dbReference type="PROSITE" id="PS50082">
    <property type="entry name" value="WD_REPEATS_2"/>
    <property type="match status" value="2"/>
</dbReference>
<gene>
    <name evidence="6" type="primary">LOC106819023</name>
</gene>
<evidence type="ECO:0000256" key="3">
    <source>
        <dbReference type="PROSITE-ProRule" id="PRU00221"/>
    </source>
</evidence>
<dbReference type="Gene3D" id="2.130.10.10">
    <property type="entry name" value="YVTN repeat-like/Quinoprotein amine dehydrogenase"/>
    <property type="match status" value="1"/>
</dbReference>
<dbReference type="SMART" id="SM00320">
    <property type="entry name" value="WD40"/>
    <property type="match status" value="3"/>
</dbReference>
<feature type="region of interest" description="Disordered" evidence="4">
    <location>
        <begin position="196"/>
        <end position="231"/>
    </location>
</feature>
<keyword evidence="2" id="KW-0677">Repeat</keyword>
<organism evidence="5 6">
    <name type="scientific">Priapulus caudatus</name>
    <name type="common">Priapulid worm</name>
    <dbReference type="NCBI Taxonomy" id="37621"/>
    <lineage>
        <taxon>Eukaryota</taxon>
        <taxon>Metazoa</taxon>
        <taxon>Ecdysozoa</taxon>
        <taxon>Scalidophora</taxon>
        <taxon>Priapulida</taxon>
        <taxon>Priapulimorpha</taxon>
        <taxon>Priapulimorphida</taxon>
        <taxon>Priapulidae</taxon>
        <taxon>Priapulus</taxon>
    </lineage>
</organism>
<name>A0ABM1F3Z8_PRICU</name>
<accession>A0ABM1F3Z8</accession>
<dbReference type="InterPro" id="IPR036322">
    <property type="entry name" value="WD40_repeat_dom_sf"/>
</dbReference>
<feature type="region of interest" description="Disordered" evidence="4">
    <location>
        <begin position="1"/>
        <end position="28"/>
    </location>
</feature>
<feature type="compositionally biased region" description="Low complexity" evidence="4">
    <location>
        <begin position="8"/>
        <end position="22"/>
    </location>
</feature>
<dbReference type="InterPro" id="IPR032847">
    <property type="entry name" value="PRPF17"/>
</dbReference>
<proteinExistence type="predicted"/>
<dbReference type="PANTHER" id="PTHR43979">
    <property type="entry name" value="PRE-MRNA-PROCESSING FACTOR 17"/>
    <property type="match status" value="1"/>
</dbReference>
<dbReference type="PANTHER" id="PTHR43979:SF1">
    <property type="entry name" value="PRE-MRNA-PROCESSING FACTOR 17"/>
    <property type="match status" value="1"/>
</dbReference>
<dbReference type="Pfam" id="PF00400">
    <property type="entry name" value="WD40"/>
    <property type="match status" value="3"/>
</dbReference>
<dbReference type="SUPFAM" id="SSF50978">
    <property type="entry name" value="WD40 repeat-like"/>
    <property type="match status" value="1"/>
</dbReference>
<dbReference type="InterPro" id="IPR001680">
    <property type="entry name" value="WD40_rpt"/>
</dbReference>
<evidence type="ECO:0000256" key="2">
    <source>
        <dbReference type="ARBA" id="ARBA00022737"/>
    </source>
</evidence>
<dbReference type="InterPro" id="IPR015943">
    <property type="entry name" value="WD40/YVTN_repeat-like_dom_sf"/>
</dbReference>